<feature type="chain" id="PRO_5046940745" evidence="3">
    <location>
        <begin position="25"/>
        <end position="345"/>
    </location>
</feature>
<reference evidence="4" key="1">
    <citation type="submission" date="2022-12" db="EMBL/GenBank/DDBJ databases">
        <title>Marinomonas 15G1-11 sp. nov, isolated from marine algae.</title>
        <authorList>
            <person name="Butt M."/>
            <person name="Choi D.G."/>
            <person name="Kim J.M."/>
            <person name="Lee J.K."/>
            <person name="Baek J.H."/>
            <person name="Jeon C.O."/>
        </authorList>
    </citation>
    <scope>NUCLEOTIDE SEQUENCE</scope>
    <source>
        <strain evidence="4">15G1-11</strain>
    </source>
</reference>
<evidence type="ECO:0000256" key="2">
    <source>
        <dbReference type="ARBA" id="ARBA00022729"/>
    </source>
</evidence>
<dbReference type="Proteomes" id="UP001149719">
    <property type="component" value="Unassembled WGS sequence"/>
</dbReference>
<dbReference type="EMBL" id="JAPUBN010000018">
    <property type="protein sequence ID" value="MCZ2722593.1"/>
    <property type="molecule type" value="Genomic_DNA"/>
</dbReference>
<dbReference type="NCBIfam" id="TIGR01098">
    <property type="entry name" value="3A0109s03R"/>
    <property type="match status" value="1"/>
</dbReference>
<keyword evidence="2 3" id="KW-0732">Signal</keyword>
<dbReference type="InterPro" id="IPR005770">
    <property type="entry name" value="PhnD"/>
</dbReference>
<dbReference type="RefSeq" id="WP_269126329.1">
    <property type="nucleotide sequence ID" value="NZ_JAPUBN010000018.1"/>
</dbReference>
<evidence type="ECO:0000313" key="5">
    <source>
        <dbReference type="Proteomes" id="UP001149719"/>
    </source>
</evidence>
<evidence type="ECO:0000256" key="3">
    <source>
        <dbReference type="SAM" id="SignalP"/>
    </source>
</evidence>
<comment type="similarity">
    <text evidence="1">Belongs to the phosphate/phosphite/phosphonate binding protein family.</text>
</comment>
<name>A0ABT4JWA9_9GAMM</name>
<keyword evidence="5" id="KW-1185">Reference proteome</keyword>
<evidence type="ECO:0000313" key="4">
    <source>
        <dbReference type="EMBL" id="MCZ2722593.1"/>
    </source>
</evidence>
<dbReference type="PANTHER" id="PTHR35841">
    <property type="entry name" value="PHOSPHONATES-BINDING PERIPLASMIC PROTEIN"/>
    <property type="match status" value="1"/>
</dbReference>
<gene>
    <name evidence="4" type="primary">phnD</name>
    <name evidence="4" type="ORF">O1D97_13480</name>
</gene>
<evidence type="ECO:0000256" key="1">
    <source>
        <dbReference type="ARBA" id="ARBA00007162"/>
    </source>
</evidence>
<dbReference type="Gene3D" id="3.40.190.10">
    <property type="entry name" value="Periplasmic binding protein-like II"/>
    <property type="match status" value="2"/>
</dbReference>
<protein>
    <submittedName>
        <fullName evidence="4">Phosphate/phosphite/phosphonate ABC transporter substrate-binding protein</fullName>
    </submittedName>
</protein>
<comment type="caution">
    <text evidence="4">The sequence shown here is derived from an EMBL/GenBank/DDBJ whole genome shotgun (WGS) entry which is preliminary data.</text>
</comment>
<sequence>MPNKLLNKLLLTSTVLMGATMVQAADCDHRGVLDEKFCDENMDLVADTPKDSSKWRDPSTLVFTYTPVEDPAVYKDAFSDFQKYLSEATGKKVVYYTVHSNAAEVEALRSGRLHIAGFSTGPTGYAVNLGGLVPIAVKGTAESFQGYNLITIARADSAIHEMNDLKGKVVAHTSASSNSGNLAPRALFPALGITPDEDYKVKYSGKHDQSIMGVLSGDYDAAPVASDVYKRMVSAGRVNESDFRIIYTSPRFPTSSFGYAHDLHPDLVAKIKQAFSDFRFPEEMQKTFGGADRFYPVTYKEDWKVIRDIAHASGTAYTKTGLKRLAEADAAKAAKKRAKEAAAAN</sequence>
<organism evidence="4 5">
    <name type="scientific">Marinomonas phaeophyticola</name>
    <dbReference type="NCBI Taxonomy" id="3004091"/>
    <lineage>
        <taxon>Bacteria</taxon>
        <taxon>Pseudomonadati</taxon>
        <taxon>Pseudomonadota</taxon>
        <taxon>Gammaproteobacteria</taxon>
        <taxon>Oceanospirillales</taxon>
        <taxon>Oceanospirillaceae</taxon>
        <taxon>Marinomonas</taxon>
    </lineage>
</organism>
<accession>A0ABT4JWA9</accession>
<dbReference type="SUPFAM" id="SSF53850">
    <property type="entry name" value="Periplasmic binding protein-like II"/>
    <property type="match status" value="1"/>
</dbReference>
<proteinExistence type="inferred from homology"/>
<feature type="signal peptide" evidence="3">
    <location>
        <begin position="1"/>
        <end position="24"/>
    </location>
</feature>
<dbReference type="Pfam" id="PF12974">
    <property type="entry name" value="Phosphonate-bd"/>
    <property type="match status" value="1"/>
</dbReference>
<dbReference type="PANTHER" id="PTHR35841:SF1">
    <property type="entry name" value="PHOSPHONATES-BINDING PERIPLASMIC PROTEIN"/>
    <property type="match status" value="1"/>
</dbReference>